<organism evidence="1 2">
    <name type="scientific">Parasponia andersonii</name>
    <name type="common">Sponia andersonii</name>
    <dbReference type="NCBI Taxonomy" id="3476"/>
    <lineage>
        <taxon>Eukaryota</taxon>
        <taxon>Viridiplantae</taxon>
        <taxon>Streptophyta</taxon>
        <taxon>Embryophyta</taxon>
        <taxon>Tracheophyta</taxon>
        <taxon>Spermatophyta</taxon>
        <taxon>Magnoliopsida</taxon>
        <taxon>eudicotyledons</taxon>
        <taxon>Gunneridae</taxon>
        <taxon>Pentapetalae</taxon>
        <taxon>rosids</taxon>
        <taxon>fabids</taxon>
        <taxon>Rosales</taxon>
        <taxon>Cannabaceae</taxon>
        <taxon>Parasponia</taxon>
    </lineage>
</organism>
<dbReference type="AlphaFoldDB" id="A0A2P5DNB8"/>
<protein>
    <submittedName>
        <fullName evidence="1">NAD(P)-binding domain containing protein</fullName>
    </submittedName>
</protein>
<dbReference type="OrthoDB" id="1731983at2759"/>
<keyword evidence="2" id="KW-1185">Reference proteome</keyword>
<gene>
    <name evidence="1" type="ORF">PanWU01x14_048290</name>
</gene>
<sequence>MIHGCDLTGQKQTRAELSKLTDVTHIFYVTRSSKPTELENCHVNARMLRNVLEAHYAGPFELWGKFPAHEPPFHEDLPRLDVPNFYYALEVKKKEGLTWSVHSLVNVISGLCVYAAICKHERKPLKFLGSQVGWDSYWHASDADLITEQQIWAAVNPCTKNEAFNYSNGDVFKWKHMWKVLAEKFEFEYEEFEEEEYDDIFVPRLEEMMRDRGGVWDDIVRDKGMVATKLEEISCWWVVNICVRFESRLDTINKSKECCFLGLRNSKKSFVSWVDKMKAYKIVP</sequence>
<dbReference type="PANTHER" id="PTHR32487">
    <property type="entry name" value="3-OXO-DELTA(4,5)-STEROID 5-BETA-REDUCTASE"/>
    <property type="match status" value="1"/>
</dbReference>
<evidence type="ECO:0000313" key="2">
    <source>
        <dbReference type="Proteomes" id="UP000237105"/>
    </source>
</evidence>
<comment type="caution">
    <text evidence="1">The sequence shown here is derived from an EMBL/GenBank/DDBJ whole genome shotgun (WGS) entry which is preliminary data.</text>
</comment>
<dbReference type="Proteomes" id="UP000237105">
    <property type="component" value="Unassembled WGS sequence"/>
</dbReference>
<dbReference type="PANTHER" id="PTHR32487:SF32">
    <property type="entry name" value="NAD-DEPENDENT EPIMERASE_DEHYDRATASE DOMAIN-CONTAINING PROTEIN"/>
    <property type="match status" value="1"/>
</dbReference>
<proteinExistence type="predicted"/>
<dbReference type="Gene3D" id="3.40.50.720">
    <property type="entry name" value="NAD(P)-binding Rossmann-like Domain"/>
    <property type="match status" value="1"/>
</dbReference>
<dbReference type="SUPFAM" id="SSF51735">
    <property type="entry name" value="NAD(P)-binding Rossmann-fold domains"/>
    <property type="match status" value="1"/>
</dbReference>
<name>A0A2P5DNB8_PARAD</name>
<dbReference type="STRING" id="3476.A0A2P5DNB8"/>
<dbReference type="EMBL" id="JXTB01000027">
    <property type="protein sequence ID" value="PON74770.1"/>
    <property type="molecule type" value="Genomic_DNA"/>
</dbReference>
<accession>A0A2P5DNB8</accession>
<reference evidence="2" key="1">
    <citation type="submission" date="2016-06" db="EMBL/GenBank/DDBJ databases">
        <title>Parallel loss of symbiosis genes in relatives of nitrogen-fixing non-legume Parasponia.</title>
        <authorList>
            <person name="Van Velzen R."/>
            <person name="Holmer R."/>
            <person name="Bu F."/>
            <person name="Rutten L."/>
            <person name="Van Zeijl A."/>
            <person name="Liu W."/>
            <person name="Santuari L."/>
            <person name="Cao Q."/>
            <person name="Sharma T."/>
            <person name="Shen D."/>
            <person name="Roswanjaya Y."/>
            <person name="Wardhani T."/>
            <person name="Kalhor M.S."/>
            <person name="Jansen J."/>
            <person name="Van den Hoogen J."/>
            <person name="Gungor B."/>
            <person name="Hartog M."/>
            <person name="Hontelez J."/>
            <person name="Verver J."/>
            <person name="Yang W.-C."/>
            <person name="Schijlen E."/>
            <person name="Repin R."/>
            <person name="Schilthuizen M."/>
            <person name="Schranz E."/>
            <person name="Heidstra R."/>
            <person name="Miyata K."/>
            <person name="Fedorova E."/>
            <person name="Kohlen W."/>
            <person name="Bisseling T."/>
            <person name="Smit S."/>
            <person name="Geurts R."/>
        </authorList>
    </citation>
    <scope>NUCLEOTIDE SEQUENCE [LARGE SCALE GENOMIC DNA]</scope>
    <source>
        <strain evidence="2">cv. WU1-14</strain>
    </source>
</reference>
<dbReference type="InterPro" id="IPR036291">
    <property type="entry name" value="NAD(P)-bd_dom_sf"/>
</dbReference>
<evidence type="ECO:0000313" key="1">
    <source>
        <dbReference type="EMBL" id="PON74770.1"/>
    </source>
</evidence>